<accession>A0A1G2JKC6</accession>
<dbReference type="Gene3D" id="3.30.2310.20">
    <property type="entry name" value="RelE-like"/>
    <property type="match status" value="1"/>
</dbReference>
<evidence type="ECO:0008006" key="4">
    <source>
        <dbReference type="Google" id="ProtNLM"/>
    </source>
</evidence>
<comment type="caution">
    <text evidence="2">The sequence shown here is derived from an EMBL/GenBank/DDBJ whole genome shotgun (WGS) entry which is preliminary data.</text>
</comment>
<sequence>MQNKYFVYIPKKPRKSVIKIPQPWQKRILDVLTALETNPFLGEKMHADMADRRKIVIWPYRIIYRIKEKEGIIEVLEIDHRQNMPYK</sequence>
<protein>
    <recommendedName>
        <fullName evidence="4">Addiction module toxin RelE</fullName>
    </recommendedName>
</protein>
<dbReference type="EMBL" id="MHPU01000040">
    <property type="protein sequence ID" value="OGZ87596.1"/>
    <property type="molecule type" value="Genomic_DNA"/>
</dbReference>
<dbReference type="InterPro" id="IPR035093">
    <property type="entry name" value="RelE/ParE_toxin_dom_sf"/>
</dbReference>
<evidence type="ECO:0000313" key="3">
    <source>
        <dbReference type="Proteomes" id="UP000178935"/>
    </source>
</evidence>
<keyword evidence="1" id="KW-1277">Toxin-antitoxin system</keyword>
<dbReference type="Proteomes" id="UP000178935">
    <property type="component" value="Unassembled WGS sequence"/>
</dbReference>
<dbReference type="SUPFAM" id="SSF143011">
    <property type="entry name" value="RelE-like"/>
    <property type="match status" value="1"/>
</dbReference>
<organism evidence="2 3">
    <name type="scientific">Candidatus Staskawiczbacteria bacterium RIFOXYD1_FULL_32_13</name>
    <dbReference type="NCBI Taxonomy" id="1802234"/>
    <lineage>
        <taxon>Bacteria</taxon>
        <taxon>Candidatus Staskawicziibacteriota</taxon>
    </lineage>
</organism>
<dbReference type="Pfam" id="PF05016">
    <property type="entry name" value="ParE_toxin"/>
    <property type="match status" value="1"/>
</dbReference>
<dbReference type="AlphaFoldDB" id="A0A1G2JKC6"/>
<evidence type="ECO:0000256" key="1">
    <source>
        <dbReference type="ARBA" id="ARBA00022649"/>
    </source>
</evidence>
<gene>
    <name evidence="2" type="ORF">A2561_03965</name>
</gene>
<name>A0A1G2JKC6_9BACT</name>
<proteinExistence type="predicted"/>
<evidence type="ECO:0000313" key="2">
    <source>
        <dbReference type="EMBL" id="OGZ87596.1"/>
    </source>
</evidence>
<dbReference type="InterPro" id="IPR007712">
    <property type="entry name" value="RelE/ParE_toxin"/>
</dbReference>
<reference evidence="2 3" key="1">
    <citation type="journal article" date="2016" name="Nat. Commun.">
        <title>Thousands of microbial genomes shed light on interconnected biogeochemical processes in an aquifer system.</title>
        <authorList>
            <person name="Anantharaman K."/>
            <person name="Brown C.T."/>
            <person name="Hug L.A."/>
            <person name="Sharon I."/>
            <person name="Castelle C.J."/>
            <person name="Probst A.J."/>
            <person name="Thomas B.C."/>
            <person name="Singh A."/>
            <person name="Wilkins M.J."/>
            <person name="Karaoz U."/>
            <person name="Brodie E.L."/>
            <person name="Williams K.H."/>
            <person name="Hubbard S.S."/>
            <person name="Banfield J.F."/>
        </authorList>
    </citation>
    <scope>NUCLEOTIDE SEQUENCE [LARGE SCALE GENOMIC DNA]</scope>
</reference>